<reference evidence="2 4" key="1">
    <citation type="journal article" date="2019" name="Sci. Rep.">
        <title>Orb-weaving spider Araneus ventricosus genome elucidates the spidroin gene catalogue.</title>
        <authorList>
            <person name="Kono N."/>
            <person name="Nakamura H."/>
            <person name="Ohtoshi R."/>
            <person name="Moran D.A.P."/>
            <person name="Shinohara A."/>
            <person name="Yoshida Y."/>
            <person name="Fujiwara M."/>
            <person name="Mori M."/>
            <person name="Tomita M."/>
            <person name="Arakawa K."/>
        </authorList>
    </citation>
    <scope>NUCLEOTIDE SEQUENCE [LARGE SCALE GENOMIC DNA]</scope>
</reference>
<dbReference type="EMBL" id="BGPR01111176">
    <property type="protein sequence ID" value="GBM91305.1"/>
    <property type="molecule type" value="Genomic_DNA"/>
</dbReference>
<proteinExistence type="predicted"/>
<organism evidence="2 4">
    <name type="scientific">Araneus ventricosus</name>
    <name type="common">Orbweaver spider</name>
    <name type="synonym">Epeira ventricosa</name>
    <dbReference type="NCBI Taxonomy" id="182803"/>
    <lineage>
        <taxon>Eukaryota</taxon>
        <taxon>Metazoa</taxon>
        <taxon>Ecdysozoa</taxon>
        <taxon>Arthropoda</taxon>
        <taxon>Chelicerata</taxon>
        <taxon>Arachnida</taxon>
        <taxon>Araneae</taxon>
        <taxon>Araneomorphae</taxon>
        <taxon>Entelegynae</taxon>
        <taxon>Araneoidea</taxon>
        <taxon>Araneidae</taxon>
        <taxon>Araneus</taxon>
    </lineage>
</organism>
<dbReference type="Proteomes" id="UP000499080">
    <property type="component" value="Unassembled WGS sequence"/>
</dbReference>
<evidence type="ECO:0000313" key="3">
    <source>
        <dbReference type="EMBL" id="GBM91305.1"/>
    </source>
</evidence>
<gene>
    <name evidence="3" type="ORF">AVEN_218323_1</name>
    <name evidence="2" type="ORF">AVEN_44643_1</name>
</gene>
<feature type="compositionally biased region" description="Polar residues" evidence="1">
    <location>
        <begin position="65"/>
        <end position="87"/>
    </location>
</feature>
<evidence type="ECO:0000313" key="2">
    <source>
        <dbReference type="EMBL" id="GBM90397.1"/>
    </source>
</evidence>
<dbReference type="AlphaFoldDB" id="A0A4Y2JKE2"/>
<dbReference type="EMBL" id="BGPR01110870">
    <property type="protein sequence ID" value="GBM90397.1"/>
    <property type="molecule type" value="Genomic_DNA"/>
</dbReference>
<feature type="region of interest" description="Disordered" evidence="1">
    <location>
        <begin position="29"/>
        <end position="92"/>
    </location>
</feature>
<accession>A0A4Y2JKE2</accession>
<evidence type="ECO:0000313" key="4">
    <source>
        <dbReference type="Proteomes" id="UP000499080"/>
    </source>
</evidence>
<feature type="compositionally biased region" description="Basic and acidic residues" evidence="1">
    <location>
        <begin position="156"/>
        <end position="167"/>
    </location>
</feature>
<feature type="region of interest" description="Disordered" evidence="1">
    <location>
        <begin position="145"/>
        <end position="171"/>
    </location>
</feature>
<comment type="caution">
    <text evidence="2">The sequence shown here is derived from an EMBL/GenBank/DDBJ whole genome shotgun (WGS) entry which is preliminary data.</text>
</comment>
<name>A0A4Y2JKE2_ARAVE</name>
<feature type="region of interest" description="Disordered" evidence="1">
    <location>
        <begin position="228"/>
        <end position="248"/>
    </location>
</feature>
<keyword evidence="4" id="KW-1185">Reference proteome</keyword>
<protein>
    <submittedName>
        <fullName evidence="2">Uncharacterized protein</fullName>
    </submittedName>
</protein>
<sequence length="248" mass="27216">MVFFFHHYELPRFLHRAAFINATRNALGNPALPRRNNHHGNDPPPPSNQDSTNEPSAPSDHPEASNDNQPNANESNQPDQQQPTDNLVSEGGVSAAGYDHLAESAVDTESRNSDINCCDDCHSFQIKSGIDSGVHTCLKKNPTASVSTAEGSSLGPDDKNVDCHQKGGNEVQSSDNFIRHQTSELNNNEFSDGRNAEEFVVEGIFKDREVLLDKSEKCNLNVGQKVEKQENVHSGNENDLLSRELSVD</sequence>
<evidence type="ECO:0000256" key="1">
    <source>
        <dbReference type="SAM" id="MobiDB-lite"/>
    </source>
</evidence>